<organism evidence="1">
    <name type="scientific">Thermosulfidibacter takaii</name>
    <dbReference type="NCBI Taxonomy" id="412593"/>
    <lineage>
        <taxon>Bacteria</taxon>
        <taxon>Pseudomonadati</taxon>
        <taxon>Thermosulfidibacterota</taxon>
        <taxon>Thermosulfidibacteria</taxon>
        <taxon>Thermosulfidibacterales</taxon>
        <taxon>Thermosulfidibacteraceae</taxon>
    </lineage>
</organism>
<gene>
    <name evidence="1" type="ORF">ENF32_03250</name>
</gene>
<reference evidence="1" key="1">
    <citation type="journal article" date="2020" name="mSystems">
        <title>Genome- and Community-Level Interaction Insights into Carbon Utilization and Element Cycling Functions of Hydrothermarchaeota in Hydrothermal Sediment.</title>
        <authorList>
            <person name="Zhou Z."/>
            <person name="Liu Y."/>
            <person name="Xu W."/>
            <person name="Pan J."/>
            <person name="Luo Z.H."/>
            <person name="Li M."/>
        </authorList>
    </citation>
    <scope>NUCLEOTIDE SEQUENCE [LARGE SCALE GENOMIC DNA]</scope>
    <source>
        <strain evidence="1">HyVt-115</strain>
    </source>
</reference>
<comment type="caution">
    <text evidence="1">The sequence shown here is derived from an EMBL/GenBank/DDBJ whole genome shotgun (WGS) entry which is preliminary data.</text>
</comment>
<protein>
    <recommendedName>
        <fullName evidence="2">HEPN domain-containing protein</fullName>
    </recommendedName>
</protein>
<dbReference type="EMBL" id="DQWS01000124">
    <property type="protein sequence ID" value="HDD53070.1"/>
    <property type="molecule type" value="Genomic_DNA"/>
</dbReference>
<dbReference type="Proteomes" id="UP000885690">
    <property type="component" value="Unassembled WGS sequence"/>
</dbReference>
<proteinExistence type="predicted"/>
<dbReference type="Gene3D" id="1.20.120.330">
    <property type="entry name" value="Nucleotidyltransferases domain 2"/>
    <property type="match status" value="1"/>
</dbReference>
<accession>A0A7C0U6N5</accession>
<sequence>MTLEQWMKNGWLSSHKTSPQEIGNLLAIVERDLADASEERISPDWQFGIAYNAALKLCTILLYASGYRATRVSHHYYTIKTLPLILGEAYKRDAEYLDVCRSKRNIAEYDYVGSVTEDDVQELLSFVKVLKKEVIQWLRRHHPELIEG</sequence>
<evidence type="ECO:0008006" key="2">
    <source>
        <dbReference type="Google" id="ProtNLM"/>
    </source>
</evidence>
<evidence type="ECO:0000313" key="1">
    <source>
        <dbReference type="EMBL" id="HDD53070.1"/>
    </source>
</evidence>
<name>A0A7C0U6N5_9BACT</name>
<dbReference type="AlphaFoldDB" id="A0A7C0U6N5"/>